<evidence type="ECO:0000313" key="2">
    <source>
        <dbReference type="EMBL" id="VVD65095.1"/>
    </source>
</evidence>
<gene>
    <name evidence="2" type="ORF">PPN31114_00307</name>
</gene>
<feature type="signal peptide" evidence="1">
    <location>
        <begin position="1"/>
        <end position="23"/>
    </location>
</feature>
<accession>A0A5E4RPY7</accession>
<dbReference type="EMBL" id="CABPSK010000001">
    <property type="protein sequence ID" value="VVD65095.1"/>
    <property type="molecule type" value="Genomic_DNA"/>
</dbReference>
<evidence type="ECO:0000313" key="3">
    <source>
        <dbReference type="Proteomes" id="UP000366945"/>
    </source>
</evidence>
<dbReference type="OrthoDB" id="8941440at2"/>
<evidence type="ECO:0008006" key="4">
    <source>
        <dbReference type="Google" id="ProtNLM"/>
    </source>
</evidence>
<dbReference type="RefSeq" id="WP_150677736.1">
    <property type="nucleotide sequence ID" value="NZ_CABPSK010000001.1"/>
</dbReference>
<organism evidence="2 3">
    <name type="scientific">Pandoraea pneumonica</name>
    <dbReference type="NCBI Taxonomy" id="2508299"/>
    <lineage>
        <taxon>Bacteria</taxon>
        <taxon>Pseudomonadati</taxon>
        <taxon>Pseudomonadota</taxon>
        <taxon>Betaproteobacteria</taxon>
        <taxon>Burkholderiales</taxon>
        <taxon>Burkholderiaceae</taxon>
        <taxon>Pandoraea</taxon>
    </lineage>
</organism>
<dbReference type="GeneID" id="300402377"/>
<feature type="chain" id="PRO_5022717169" description="Lipoprotein" evidence="1">
    <location>
        <begin position="24"/>
        <end position="191"/>
    </location>
</feature>
<sequence>MRQHKHIALAAVCALALTITGCANVPSSPETLAGLSGSYEVVDQAAPKALELTQIDVRFVRDKSGIAFANVRLTNGNYWQDFTYLNCGYPGDRIANSFAQSDKPGASEVIRCQVPQPRGPVMFIVRSLDGHPLSFGRGGGLISAIINKPVVSTTGMKIVLNWGPDTSAGFAVRRIPDAVPSPFGDVLPTAE</sequence>
<protein>
    <recommendedName>
        <fullName evidence="4">Lipoprotein</fullName>
    </recommendedName>
</protein>
<keyword evidence="1" id="KW-0732">Signal</keyword>
<dbReference type="Proteomes" id="UP000366945">
    <property type="component" value="Unassembled WGS sequence"/>
</dbReference>
<dbReference type="PROSITE" id="PS51257">
    <property type="entry name" value="PROKAR_LIPOPROTEIN"/>
    <property type="match status" value="1"/>
</dbReference>
<dbReference type="AlphaFoldDB" id="A0A5E4RPY7"/>
<keyword evidence="3" id="KW-1185">Reference proteome</keyword>
<name>A0A5E4RPY7_9BURK</name>
<evidence type="ECO:0000256" key="1">
    <source>
        <dbReference type="SAM" id="SignalP"/>
    </source>
</evidence>
<proteinExistence type="predicted"/>
<reference evidence="2 3" key="1">
    <citation type="submission" date="2019-08" db="EMBL/GenBank/DDBJ databases">
        <authorList>
            <person name="Peeters C."/>
        </authorList>
    </citation>
    <scope>NUCLEOTIDE SEQUENCE [LARGE SCALE GENOMIC DNA]</scope>
    <source>
        <strain evidence="2 3">LMG 31114</strain>
    </source>
</reference>